<dbReference type="PROSITE" id="PS50262">
    <property type="entry name" value="G_PROTEIN_RECEP_F1_2"/>
    <property type="match status" value="1"/>
</dbReference>
<evidence type="ECO:0000256" key="11">
    <source>
        <dbReference type="SAM" id="Phobius"/>
    </source>
</evidence>
<evidence type="ECO:0000313" key="13">
    <source>
        <dbReference type="Proteomes" id="UP000515161"/>
    </source>
</evidence>
<evidence type="ECO:0000256" key="7">
    <source>
        <dbReference type="ARBA" id="ARBA00023170"/>
    </source>
</evidence>
<evidence type="ECO:0000256" key="1">
    <source>
        <dbReference type="ARBA" id="ARBA00004141"/>
    </source>
</evidence>
<dbReference type="InterPro" id="IPR050119">
    <property type="entry name" value="CCR1-9-like"/>
</dbReference>
<dbReference type="KEGG" id="gacu:117549629"/>
<proteinExistence type="predicted"/>
<evidence type="ECO:0000313" key="14">
    <source>
        <dbReference type="RefSeq" id="XP_034077576.1"/>
    </source>
</evidence>
<dbReference type="PANTHER" id="PTHR10489">
    <property type="entry name" value="CELL ADHESION MOLECULE"/>
    <property type="match status" value="1"/>
</dbReference>
<keyword evidence="2 11" id="KW-0812">Transmembrane</keyword>
<dbReference type="SUPFAM" id="SSF81321">
    <property type="entry name" value="Family A G protein-coupled receptor-like"/>
    <property type="match status" value="1"/>
</dbReference>
<dbReference type="PRINTS" id="PR00237">
    <property type="entry name" value="GPCRRHODOPSN"/>
</dbReference>
<keyword evidence="5 11" id="KW-0472">Membrane</keyword>
<dbReference type="AlphaFoldDB" id="A0A6P8UMF7"/>
<dbReference type="Gene3D" id="1.20.1070.10">
    <property type="entry name" value="Rhodopsin 7-helix transmembrane proteins"/>
    <property type="match status" value="1"/>
</dbReference>
<keyword evidence="4" id="KW-0297">G-protein coupled receptor</keyword>
<organism evidence="13 14">
    <name type="scientific">Gymnodraco acuticeps</name>
    <name type="common">Antarctic dragonfish</name>
    <dbReference type="NCBI Taxonomy" id="8218"/>
    <lineage>
        <taxon>Eukaryota</taxon>
        <taxon>Metazoa</taxon>
        <taxon>Chordata</taxon>
        <taxon>Craniata</taxon>
        <taxon>Vertebrata</taxon>
        <taxon>Euteleostomi</taxon>
        <taxon>Actinopterygii</taxon>
        <taxon>Neopterygii</taxon>
        <taxon>Teleostei</taxon>
        <taxon>Neoteleostei</taxon>
        <taxon>Acanthomorphata</taxon>
        <taxon>Eupercaria</taxon>
        <taxon>Perciformes</taxon>
        <taxon>Notothenioidei</taxon>
        <taxon>Bathydraconidae</taxon>
        <taxon>Gymnodraco</taxon>
    </lineage>
</organism>
<evidence type="ECO:0000256" key="10">
    <source>
        <dbReference type="SAM" id="MobiDB-lite"/>
    </source>
</evidence>
<feature type="transmembrane region" description="Helical" evidence="11">
    <location>
        <begin position="239"/>
        <end position="260"/>
    </location>
</feature>
<protein>
    <submittedName>
        <fullName evidence="14">C-X-C chemokine receptor type 3-like</fullName>
    </submittedName>
</protein>
<feature type="compositionally biased region" description="Basic and acidic residues" evidence="10">
    <location>
        <begin position="353"/>
        <end position="362"/>
    </location>
</feature>
<keyword evidence="7" id="KW-0675">Receptor</keyword>
<feature type="transmembrane region" description="Helical" evidence="11">
    <location>
        <begin position="41"/>
        <end position="62"/>
    </location>
</feature>
<name>A0A6P8UMF7_GYMAC</name>
<evidence type="ECO:0000256" key="8">
    <source>
        <dbReference type="ARBA" id="ARBA00023180"/>
    </source>
</evidence>
<evidence type="ECO:0000256" key="4">
    <source>
        <dbReference type="ARBA" id="ARBA00023040"/>
    </source>
</evidence>
<keyword evidence="9" id="KW-0807">Transducer</keyword>
<dbReference type="Pfam" id="PF00001">
    <property type="entry name" value="7tm_1"/>
    <property type="match status" value="1"/>
</dbReference>
<feature type="transmembrane region" description="Helical" evidence="11">
    <location>
        <begin position="286"/>
        <end position="308"/>
    </location>
</feature>
<evidence type="ECO:0000256" key="9">
    <source>
        <dbReference type="ARBA" id="ARBA00023224"/>
    </source>
</evidence>
<keyword evidence="8" id="KW-0325">Glycoprotein</keyword>
<sequence length="387" mass="42923">MNMDVDVDGFLGQNDTYDYNEDYEYKEETEARVSKAVLLPIIYSLELVVGLLGNALLLAVLVQKRRSWSISDTFILHLSVSDLLLLVSLPLWAAEAAQISGWCCGGFLCKISGAVFNINFYCGMFLLLCISLDCYLSIVHSTQRFSQKNPRLAHICCLSVWLLSVILSIPDCVFLSVNNGTGKRLCDSYSQSLSTSQLVSRLLHLTLGFLLPALALIICSSFILLRVERGSEGPQKKRAGRLLLPLVVVFFLCWMPYHIILFEDTIRRSSKERDGGSSRNLKSSQITALMFTSAVGCLHACLRPLLYFGLCGNFRERTLAMLTCATVNSKGSLWELGVSEEAPPPPEQNHEEEELKQMTETDDCRSAGAVHSLLKDGQNAPCDSEVT</sequence>
<feature type="transmembrane region" description="Helical" evidence="11">
    <location>
        <begin position="114"/>
        <end position="139"/>
    </location>
</feature>
<keyword evidence="6" id="KW-1015">Disulfide bond</keyword>
<feature type="transmembrane region" description="Helical" evidence="11">
    <location>
        <begin position="74"/>
        <end position="94"/>
    </location>
</feature>
<dbReference type="GO" id="GO:0060326">
    <property type="term" value="P:cell chemotaxis"/>
    <property type="evidence" value="ECO:0007669"/>
    <property type="project" value="TreeGrafter"/>
</dbReference>
<dbReference type="GO" id="GO:0016493">
    <property type="term" value="F:C-C chemokine receptor activity"/>
    <property type="evidence" value="ECO:0007669"/>
    <property type="project" value="TreeGrafter"/>
</dbReference>
<feature type="transmembrane region" description="Helical" evidence="11">
    <location>
        <begin position="151"/>
        <end position="169"/>
    </location>
</feature>
<evidence type="ECO:0000256" key="2">
    <source>
        <dbReference type="ARBA" id="ARBA00022692"/>
    </source>
</evidence>
<dbReference type="InterPro" id="IPR017452">
    <property type="entry name" value="GPCR_Rhodpsn_7TM"/>
</dbReference>
<dbReference type="RefSeq" id="XP_034077576.1">
    <property type="nucleotide sequence ID" value="XM_034221685.1"/>
</dbReference>
<accession>A0A6P8UMF7</accession>
<evidence type="ECO:0000256" key="3">
    <source>
        <dbReference type="ARBA" id="ARBA00022989"/>
    </source>
</evidence>
<dbReference type="GO" id="GO:0019722">
    <property type="term" value="P:calcium-mediated signaling"/>
    <property type="evidence" value="ECO:0007669"/>
    <property type="project" value="TreeGrafter"/>
</dbReference>
<dbReference type="InterPro" id="IPR000276">
    <property type="entry name" value="GPCR_Rhodpsn"/>
</dbReference>
<evidence type="ECO:0000256" key="5">
    <source>
        <dbReference type="ARBA" id="ARBA00023136"/>
    </source>
</evidence>
<dbReference type="GO" id="GO:0009897">
    <property type="term" value="C:external side of plasma membrane"/>
    <property type="evidence" value="ECO:0007669"/>
    <property type="project" value="TreeGrafter"/>
</dbReference>
<evidence type="ECO:0000256" key="6">
    <source>
        <dbReference type="ARBA" id="ARBA00023157"/>
    </source>
</evidence>
<dbReference type="GeneID" id="117549629"/>
<reference evidence="14" key="1">
    <citation type="submission" date="2025-08" db="UniProtKB">
        <authorList>
            <consortium name="RefSeq"/>
        </authorList>
    </citation>
    <scope>IDENTIFICATION</scope>
</reference>
<dbReference type="PANTHER" id="PTHR10489:SF671">
    <property type="entry name" value="C-X-C CHEMOKINE RECEPTOR TYPE 3"/>
    <property type="match status" value="1"/>
</dbReference>
<dbReference type="GO" id="GO:0007204">
    <property type="term" value="P:positive regulation of cytosolic calcium ion concentration"/>
    <property type="evidence" value="ECO:0007669"/>
    <property type="project" value="TreeGrafter"/>
</dbReference>
<dbReference type="GO" id="GO:0019957">
    <property type="term" value="F:C-C chemokine binding"/>
    <property type="evidence" value="ECO:0007669"/>
    <property type="project" value="TreeGrafter"/>
</dbReference>
<feature type="region of interest" description="Disordered" evidence="10">
    <location>
        <begin position="337"/>
        <end position="362"/>
    </location>
</feature>
<feature type="transmembrane region" description="Helical" evidence="11">
    <location>
        <begin position="202"/>
        <end position="227"/>
    </location>
</feature>
<keyword evidence="13" id="KW-1185">Reference proteome</keyword>
<dbReference type="Proteomes" id="UP000515161">
    <property type="component" value="Unplaced"/>
</dbReference>
<feature type="domain" description="G-protein coupled receptors family 1 profile" evidence="12">
    <location>
        <begin position="53"/>
        <end position="307"/>
    </location>
</feature>
<gene>
    <name evidence="14" type="primary">LOC117549629</name>
</gene>
<keyword evidence="3 11" id="KW-1133">Transmembrane helix</keyword>
<dbReference type="GO" id="GO:0006955">
    <property type="term" value="P:immune response"/>
    <property type="evidence" value="ECO:0007669"/>
    <property type="project" value="TreeGrafter"/>
</dbReference>
<comment type="subcellular location">
    <subcellularLocation>
        <location evidence="1">Membrane</location>
        <topology evidence="1">Multi-pass membrane protein</topology>
    </subcellularLocation>
</comment>
<dbReference type="InterPro" id="IPR000248">
    <property type="entry name" value="ATII_rcpt"/>
</dbReference>
<dbReference type="OrthoDB" id="9818824at2759"/>
<dbReference type="PRINTS" id="PR00241">
    <property type="entry name" value="ANGIOTENSINR"/>
</dbReference>
<dbReference type="InParanoid" id="A0A6P8UMF7"/>
<evidence type="ECO:0000259" key="12">
    <source>
        <dbReference type="PROSITE" id="PS50262"/>
    </source>
</evidence>